<dbReference type="Pfam" id="PF13404">
    <property type="entry name" value="HTH_AsnC-type"/>
    <property type="match status" value="1"/>
</dbReference>
<dbReference type="SUPFAM" id="SSF54909">
    <property type="entry name" value="Dimeric alpha+beta barrel"/>
    <property type="match status" value="1"/>
</dbReference>
<keyword evidence="6" id="KW-1185">Reference proteome</keyword>
<feature type="domain" description="HTH asnC-type" evidence="4">
    <location>
        <begin position="4"/>
        <end position="64"/>
    </location>
</feature>
<evidence type="ECO:0000256" key="2">
    <source>
        <dbReference type="ARBA" id="ARBA00023125"/>
    </source>
</evidence>
<dbReference type="EMBL" id="BJUN01000005">
    <property type="protein sequence ID" value="GEK58207.1"/>
    <property type="molecule type" value="Genomic_DNA"/>
</dbReference>
<dbReference type="PANTHER" id="PTHR30154">
    <property type="entry name" value="LEUCINE-RESPONSIVE REGULATORY PROTEIN"/>
    <property type="match status" value="1"/>
</dbReference>
<dbReference type="RefSeq" id="WP_079476324.1">
    <property type="nucleotide sequence ID" value="NZ_BJUN01000005.1"/>
</dbReference>
<dbReference type="SMART" id="SM00344">
    <property type="entry name" value="HTH_ASNC"/>
    <property type="match status" value="1"/>
</dbReference>
<gene>
    <name evidence="5" type="ORF">MHA01_11120</name>
</gene>
<dbReference type="SUPFAM" id="SSF46785">
    <property type="entry name" value="Winged helix' DNA-binding domain"/>
    <property type="match status" value="1"/>
</dbReference>
<dbReference type="AlphaFoldDB" id="A0A510Y6W1"/>
<accession>A0A510Y6W1</accession>
<dbReference type="GO" id="GO:0043565">
    <property type="term" value="F:sequence-specific DNA binding"/>
    <property type="evidence" value="ECO:0007669"/>
    <property type="project" value="InterPro"/>
</dbReference>
<proteinExistence type="predicted"/>
<dbReference type="Pfam" id="PF01037">
    <property type="entry name" value="AsnC_trans_reg"/>
    <property type="match status" value="1"/>
</dbReference>
<evidence type="ECO:0000259" key="4">
    <source>
        <dbReference type="PROSITE" id="PS50956"/>
    </source>
</evidence>
<dbReference type="GO" id="GO:0043200">
    <property type="term" value="P:response to amino acid"/>
    <property type="evidence" value="ECO:0007669"/>
    <property type="project" value="TreeGrafter"/>
</dbReference>
<dbReference type="InterPro" id="IPR019888">
    <property type="entry name" value="Tscrpt_reg_AsnC-like"/>
</dbReference>
<dbReference type="PROSITE" id="PS50956">
    <property type="entry name" value="HTH_ASNC_2"/>
    <property type="match status" value="1"/>
</dbReference>
<dbReference type="GO" id="GO:0005829">
    <property type="term" value="C:cytosol"/>
    <property type="evidence" value="ECO:0007669"/>
    <property type="project" value="TreeGrafter"/>
</dbReference>
<dbReference type="InterPro" id="IPR036388">
    <property type="entry name" value="WH-like_DNA-bd_sf"/>
</dbReference>
<sequence length="147" mass="16454">MPTLDATDRAILRALQKNAKESYSMIARTLEVSEGTIRTRVRKMLDTGVFDFIVHTDPKKIGLDVQAIIGINTRLGQQQHVALQLQTFEAVRFVGAFSGNHDLMIQAYFSTNDDLVSFINADLAALEGILDVDVNVELKQYKDSFSY</sequence>
<reference evidence="5 6" key="1">
    <citation type="submission" date="2019-07" db="EMBL/GenBank/DDBJ databases">
        <title>Whole genome shotgun sequence of Marinococcus halophilus NBRC 102359.</title>
        <authorList>
            <person name="Hosoyama A."/>
            <person name="Uohara A."/>
            <person name="Ohji S."/>
            <person name="Ichikawa N."/>
        </authorList>
    </citation>
    <scope>NUCLEOTIDE SEQUENCE [LARGE SCALE GENOMIC DNA]</scope>
    <source>
        <strain evidence="5 6">NBRC 102359</strain>
    </source>
</reference>
<dbReference type="Gene3D" id="3.30.70.920">
    <property type="match status" value="1"/>
</dbReference>
<keyword evidence="3" id="KW-0804">Transcription</keyword>
<dbReference type="Gene3D" id="1.10.10.10">
    <property type="entry name" value="Winged helix-like DNA-binding domain superfamily/Winged helix DNA-binding domain"/>
    <property type="match status" value="1"/>
</dbReference>
<dbReference type="Proteomes" id="UP000321051">
    <property type="component" value="Unassembled WGS sequence"/>
</dbReference>
<evidence type="ECO:0000313" key="5">
    <source>
        <dbReference type="EMBL" id="GEK58207.1"/>
    </source>
</evidence>
<dbReference type="PANTHER" id="PTHR30154:SF34">
    <property type="entry name" value="TRANSCRIPTIONAL REGULATOR AZLB"/>
    <property type="match status" value="1"/>
</dbReference>
<comment type="caution">
    <text evidence="5">The sequence shown here is derived from an EMBL/GenBank/DDBJ whole genome shotgun (WGS) entry which is preliminary data.</text>
</comment>
<evidence type="ECO:0000313" key="6">
    <source>
        <dbReference type="Proteomes" id="UP000321051"/>
    </source>
</evidence>
<dbReference type="InterPro" id="IPR036390">
    <property type="entry name" value="WH_DNA-bd_sf"/>
</dbReference>
<organism evidence="5 6">
    <name type="scientific">Marinococcus halophilus</name>
    <dbReference type="NCBI Taxonomy" id="1371"/>
    <lineage>
        <taxon>Bacteria</taxon>
        <taxon>Bacillati</taxon>
        <taxon>Bacillota</taxon>
        <taxon>Bacilli</taxon>
        <taxon>Bacillales</taxon>
        <taxon>Bacillaceae</taxon>
        <taxon>Marinococcus</taxon>
    </lineage>
</organism>
<evidence type="ECO:0000256" key="1">
    <source>
        <dbReference type="ARBA" id="ARBA00023015"/>
    </source>
</evidence>
<keyword evidence="1" id="KW-0805">Transcription regulation</keyword>
<dbReference type="OrthoDB" id="529868at2"/>
<dbReference type="InterPro" id="IPR000485">
    <property type="entry name" value="AsnC-type_HTH_dom"/>
</dbReference>
<dbReference type="STRING" id="1371.GCA_900166605_02617"/>
<dbReference type="PRINTS" id="PR00033">
    <property type="entry name" value="HTHASNC"/>
</dbReference>
<dbReference type="InterPro" id="IPR019887">
    <property type="entry name" value="Tscrpt_reg_AsnC/Lrp_C"/>
</dbReference>
<name>A0A510Y6W1_MARHA</name>
<dbReference type="InterPro" id="IPR011008">
    <property type="entry name" value="Dimeric_a/b-barrel"/>
</dbReference>
<evidence type="ECO:0000256" key="3">
    <source>
        <dbReference type="ARBA" id="ARBA00023163"/>
    </source>
</evidence>
<keyword evidence="2" id="KW-0238">DNA-binding</keyword>
<protein>
    <submittedName>
        <fullName evidence="5">Transcriptional regulator</fullName>
    </submittedName>
</protein>